<name>A0ABP9SC09_9MICC</name>
<sequence>MRDFYSFDTSAILNGRRDLFRPTVFQGLWANIEGMIVDGRIRSVDIVREELNRRDDDASSWASNQRELFCELDEEVQMATRDILRSHPKLVGAGTGRNGADPFVIALAMVTTGTVVTEEHFSGNLQKPKIPDVCQAIGVPCVNLMGFIEGQGWTF</sequence>
<dbReference type="Pfam" id="PF14367">
    <property type="entry name" value="DUF4411"/>
    <property type="match status" value="1"/>
</dbReference>
<dbReference type="EMBL" id="BAABKK010000011">
    <property type="protein sequence ID" value="GAA5194019.1"/>
    <property type="molecule type" value="Genomic_DNA"/>
</dbReference>
<organism evidence="1 2">
    <name type="scientific">Arthrobacter gyeryongensis</name>
    <dbReference type="NCBI Taxonomy" id="1650592"/>
    <lineage>
        <taxon>Bacteria</taxon>
        <taxon>Bacillati</taxon>
        <taxon>Actinomycetota</taxon>
        <taxon>Actinomycetes</taxon>
        <taxon>Micrococcales</taxon>
        <taxon>Micrococcaceae</taxon>
        <taxon>Arthrobacter</taxon>
    </lineage>
</organism>
<accession>A0ABP9SC09</accession>
<proteinExistence type="predicted"/>
<protein>
    <submittedName>
        <fullName evidence="1">DUF4411 family protein</fullName>
    </submittedName>
</protein>
<dbReference type="PIRSF" id="PIRSF008505">
    <property type="entry name" value="UCP008505"/>
    <property type="match status" value="1"/>
</dbReference>
<keyword evidence="2" id="KW-1185">Reference proteome</keyword>
<dbReference type="InterPro" id="IPR016541">
    <property type="entry name" value="UCP008505"/>
</dbReference>
<dbReference type="Proteomes" id="UP001500200">
    <property type="component" value="Unassembled WGS sequence"/>
</dbReference>
<reference evidence="2" key="1">
    <citation type="journal article" date="2019" name="Int. J. Syst. Evol. Microbiol.">
        <title>The Global Catalogue of Microorganisms (GCM) 10K type strain sequencing project: providing services to taxonomists for standard genome sequencing and annotation.</title>
        <authorList>
            <consortium name="The Broad Institute Genomics Platform"/>
            <consortium name="The Broad Institute Genome Sequencing Center for Infectious Disease"/>
            <person name="Wu L."/>
            <person name="Ma J."/>
        </authorList>
    </citation>
    <scope>NUCLEOTIDE SEQUENCE [LARGE SCALE GENOMIC DNA]</scope>
    <source>
        <strain evidence="2">JCM 18514</strain>
    </source>
</reference>
<comment type="caution">
    <text evidence="1">The sequence shown here is derived from an EMBL/GenBank/DDBJ whole genome shotgun (WGS) entry which is preliminary data.</text>
</comment>
<evidence type="ECO:0000313" key="1">
    <source>
        <dbReference type="EMBL" id="GAA5194019.1"/>
    </source>
</evidence>
<evidence type="ECO:0000313" key="2">
    <source>
        <dbReference type="Proteomes" id="UP001500200"/>
    </source>
</evidence>
<dbReference type="RefSeq" id="WP_345449226.1">
    <property type="nucleotide sequence ID" value="NZ_BAABKK010000011.1"/>
</dbReference>
<gene>
    <name evidence="1" type="ORF">GCM10023346_20480</name>
</gene>